<feature type="region of interest" description="Disordered" evidence="3">
    <location>
        <begin position="372"/>
        <end position="396"/>
    </location>
</feature>
<feature type="domain" description="Peptidase S33 tripeptidyl aminopeptidase-like C-terminal" evidence="6">
    <location>
        <begin position="549"/>
        <end position="633"/>
    </location>
</feature>
<organism evidence="7 8">
    <name type="scientific">Ophiocordyceps sinensis</name>
    <dbReference type="NCBI Taxonomy" id="72228"/>
    <lineage>
        <taxon>Eukaryota</taxon>
        <taxon>Fungi</taxon>
        <taxon>Dikarya</taxon>
        <taxon>Ascomycota</taxon>
        <taxon>Pezizomycotina</taxon>
        <taxon>Sordariomycetes</taxon>
        <taxon>Hypocreomycetidae</taxon>
        <taxon>Hypocreales</taxon>
        <taxon>Ophiocordycipitaceae</taxon>
        <taxon>Ophiocordyceps</taxon>
    </lineage>
</organism>
<sequence>MPPAVADAPGPRPAPARSPWRKWATALLVGLVCLAGLDRGRHPGCSKSPYDRFPRAGDPFRFLPCTNATLPPALEDADAHRSWAGLFDPDPEHWSWANATTDDDGPEDAQAGRAIYLCGYLDVPLDYTNQSDARIVRLAVTKLQVSGPARRRDPGGAAGRKSERTIVINPGGPGGSGTAMAWRSAATVTRRLSGGRYDVLGWDPRGVNASLPALACFPHDVDRDHWSLKAGEYREVSPSPRAQLEYADAMADAVLGACHALHGDLARFVSTAFVARDLERIRLALAEDGLTGYLVSYGTGIGQTFANMFPASVGRLILDGTEYVRDHRLLGGFGWTALDNVTGAWRDGFLGECVDAGPEHCALAKPVEVPGTEAGGSGGAGAGAGVGDGDGPRPRPNVTVSELQHRIHTLLSSLIQRPMPGYTKASGPSLVTYSALVQAIYGALYNARSWPALARMLAELEAGNSTLAAEMLERSAWGYDPTLPAPPGNRPSSDELGQLVICADSYDAPEPPDGIRWWDALWLNMTRTSWIAGNSRFSNVFPCRHFVDYWPRPAEVFRGDLNHTLRNPVLLIAETYDPATPLRNGRRLLAEMGRANARLVAHHGYGHSSRDASRCTDAIARAWVRDGVLPDALETACFADEKPYRYPDDVNKKPAAAGEPRDPVLTLWDHHLAHLALHNPSLLPRRRGGGRLQN</sequence>
<dbReference type="Proteomes" id="UP000557566">
    <property type="component" value="Unassembled WGS sequence"/>
</dbReference>
<feature type="signal peptide" evidence="4">
    <location>
        <begin position="1"/>
        <end position="40"/>
    </location>
</feature>
<keyword evidence="2" id="KW-0378">Hydrolase</keyword>
<evidence type="ECO:0000259" key="6">
    <source>
        <dbReference type="Pfam" id="PF08386"/>
    </source>
</evidence>
<feature type="compositionally biased region" description="Gly residues" evidence="3">
    <location>
        <begin position="373"/>
        <end position="389"/>
    </location>
</feature>
<keyword evidence="8" id="KW-1185">Reference proteome</keyword>
<dbReference type="InterPro" id="IPR029058">
    <property type="entry name" value="AB_hydrolase_fold"/>
</dbReference>
<dbReference type="AlphaFoldDB" id="A0A8H4LUW3"/>
<gene>
    <name evidence="7" type="ORF">G6O67_007454</name>
</gene>
<dbReference type="Gene3D" id="3.40.50.1820">
    <property type="entry name" value="alpha/beta hydrolase"/>
    <property type="match status" value="1"/>
</dbReference>
<dbReference type="InterPro" id="IPR013595">
    <property type="entry name" value="Pept_S33_TAP-like_C"/>
</dbReference>
<evidence type="ECO:0000313" key="8">
    <source>
        <dbReference type="Proteomes" id="UP000557566"/>
    </source>
</evidence>
<dbReference type="Pfam" id="PF00561">
    <property type="entry name" value="Abhydrolase_1"/>
    <property type="match status" value="1"/>
</dbReference>
<evidence type="ECO:0000259" key="5">
    <source>
        <dbReference type="Pfam" id="PF00561"/>
    </source>
</evidence>
<comment type="similarity">
    <text evidence="1">Belongs to the peptidase S33 family.</text>
</comment>
<evidence type="ECO:0000256" key="2">
    <source>
        <dbReference type="ARBA" id="ARBA00022801"/>
    </source>
</evidence>
<feature type="region of interest" description="Disordered" evidence="3">
    <location>
        <begin position="147"/>
        <end position="174"/>
    </location>
</feature>
<proteinExistence type="inferred from homology"/>
<evidence type="ECO:0008006" key="9">
    <source>
        <dbReference type="Google" id="ProtNLM"/>
    </source>
</evidence>
<dbReference type="InterPro" id="IPR051601">
    <property type="entry name" value="Serine_prot/Carboxylest_S33"/>
</dbReference>
<evidence type="ECO:0000256" key="4">
    <source>
        <dbReference type="SAM" id="SignalP"/>
    </source>
</evidence>
<feature type="domain" description="AB hydrolase-1" evidence="5">
    <location>
        <begin position="165"/>
        <end position="329"/>
    </location>
</feature>
<dbReference type="Pfam" id="PF08386">
    <property type="entry name" value="Abhydrolase_4"/>
    <property type="match status" value="1"/>
</dbReference>
<protein>
    <recommendedName>
        <fullName evidence="9">Protease</fullName>
    </recommendedName>
</protein>
<evidence type="ECO:0000256" key="1">
    <source>
        <dbReference type="ARBA" id="ARBA00010088"/>
    </source>
</evidence>
<dbReference type="PANTHER" id="PTHR43248">
    <property type="entry name" value="2-SUCCINYL-6-HYDROXY-2,4-CYCLOHEXADIENE-1-CARBOXYLATE SYNTHASE"/>
    <property type="match status" value="1"/>
</dbReference>
<accession>A0A8H4LUW3</accession>
<evidence type="ECO:0000313" key="7">
    <source>
        <dbReference type="EMBL" id="KAF4505512.1"/>
    </source>
</evidence>
<reference evidence="7 8" key="1">
    <citation type="journal article" date="2020" name="Genome Biol. Evol.">
        <title>A new high-quality draft genome assembly of the Chinese cordyceps Ophiocordyceps sinensis.</title>
        <authorList>
            <person name="Shu R."/>
            <person name="Zhang J."/>
            <person name="Meng Q."/>
            <person name="Zhang H."/>
            <person name="Zhou G."/>
            <person name="Li M."/>
            <person name="Wu P."/>
            <person name="Zhao Y."/>
            <person name="Chen C."/>
            <person name="Qin Q."/>
        </authorList>
    </citation>
    <scope>NUCLEOTIDE SEQUENCE [LARGE SCALE GENOMIC DNA]</scope>
    <source>
        <strain evidence="7 8">IOZ07</strain>
    </source>
</reference>
<comment type="caution">
    <text evidence="7">The sequence shown here is derived from an EMBL/GenBank/DDBJ whole genome shotgun (WGS) entry which is preliminary data.</text>
</comment>
<name>A0A8H4LUW3_9HYPO</name>
<dbReference type="SUPFAM" id="SSF53474">
    <property type="entry name" value="alpha/beta-Hydrolases"/>
    <property type="match status" value="1"/>
</dbReference>
<dbReference type="EMBL" id="JAAVMX010000008">
    <property type="protein sequence ID" value="KAF4505512.1"/>
    <property type="molecule type" value="Genomic_DNA"/>
</dbReference>
<dbReference type="OrthoDB" id="425534at2759"/>
<feature type="compositionally biased region" description="Basic and acidic residues" evidence="3">
    <location>
        <begin position="150"/>
        <end position="164"/>
    </location>
</feature>
<dbReference type="PANTHER" id="PTHR43248:SF25">
    <property type="entry name" value="AB HYDROLASE-1 DOMAIN-CONTAINING PROTEIN-RELATED"/>
    <property type="match status" value="1"/>
</dbReference>
<dbReference type="GO" id="GO:0016787">
    <property type="term" value="F:hydrolase activity"/>
    <property type="evidence" value="ECO:0007669"/>
    <property type="project" value="UniProtKB-KW"/>
</dbReference>
<dbReference type="InterPro" id="IPR000073">
    <property type="entry name" value="AB_hydrolase_1"/>
</dbReference>
<feature type="chain" id="PRO_5034248077" description="Protease" evidence="4">
    <location>
        <begin position="41"/>
        <end position="694"/>
    </location>
</feature>
<evidence type="ECO:0000256" key="3">
    <source>
        <dbReference type="SAM" id="MobiDB-lite"/>
    </source>
</evidence>
<keyword evidence="4" id="KW-0732">Signal</keyword>